<evidence type="ECO:0000313" key="6">
    <source>
        <dbReference type="EMBL" id="TPG61135.1"/>
    </source>
</evidence>
<protein>
    <submittedName>
        <fullName evidence="6">MFS transporter</fullName>
    </submittedName>
</protein>
<feature type="transmembrane region" description="Helical" evidence="4">
    <location>
        <begin position="369"/>
        <end position="388"/>
    </location>
</feature>
<keyword evidence="3 4" id="KW-0472">Membrane</keyword>
<dbReference type="AlphaFoldDB" id="A0A502GGX6"/>
<keyword evidence="1 4" id="KW-0812">Transmembrane</keyword>
<dbReference type="SUPFAM" id="SSF103473">
    <property type="entry name" value="MFS general substrate transporter"/>
    <property type="match status" value="1"/>
</dbReference>
<organism evidence="6 7">
    <name type="scientific">Muricoccus nepalensis</name>
    <dbReference type="NCBI Taxonomy" id="1854500"/>
    <lineage>
        <taxon>Bacteria</taxon>
        <taxon>Pseudomonadati</taxon>
        <taxon>Pseudomonadota</taxon>
        <taxon>Alphaproteobacteria</taxon>
        <taxon>Acetobacterales</taxon>
        <taxon>Roseomonadaceae</taxon>
        <taxon>Muricoccus</taxon>
    </lineage>
</organism>
<feature type="transmembrane region" description="Helical" evidence="4">
    <location>
        <begin position="76"/>
        <end position="96"/>
    </location>
</feature>
<proteinExistence type="predicted"/>
<accession>A0A502GGX6</accession>
<name>A0A502GGX6_9PROT</name>
<dbReference type="Proteomes" id="UP000317078">
    <property type="component" value="Unassembled WGS sequence"/>
</dbReference>
<feature type="transmembrane region" description="Helical" evidence="4">
    <location>
        <begin position="342"/>
        <end position="363"/>
    </location>
</feature>
<evidence type="ECO:0000259" key="5">
    <source>
        <dbReference type="PROSITE" id="PS50850"/>
    </source>
</evidence>
<feature type="transmembrane region" description="Helical" evidence="4">
    <location>
        <begin position="132"/>
        <end position="149"/>
    </location>
</feature>
<dbReference type="GO" id="GO:0005886">
    <property type="term" value="C:plasma membrane"/>
    <property type="evidence" value="ECO:0007669"/>
    <property type="project" value="TreeGrafter"/>
</dbReference>
<keyword evidence="7" id="KW-1185">Reference proteome</keyword>
<dbReference type="PROSITE" id="PS50850">
    <property type="entry name" value="MFS"/>
    <property type="match status" value="1"/>
</dbReference>
<dbReference type="EMBL" id="RCZP01000001">
    <property type="protein sequence ID" value="TPG61135.1"/>
    <property type="molecule type" value="Genomic_DNA"/>
</dbReference>
<evidence type="ECO:0000256" key="4">
    <source>
        <dbReference type="SAM" id="Phobius"/>
    </source>
</evidence>
<feature type="transmembrane region" description="Helical" evidence="4">
    <location>
        <begin position="249"/>
        <end position="272"/>
    </location>
</feature>
<dbReference type="PANTHER" id="PTHR23521:SF3">
    <property type="entry name" value="MFS TRANSPORTER"/>
    <property type="match status" value="1"/>
</dbReference>
<feature type="transmembrane region" description="Helical" evidence="4">
    <location>
        <begin position="43"/>
        <end position="64"/>
    </location>
</feature>
<feature type="transmembrane region" description="Helical" evidence="4">
    <location>
        <begin position="161"/>
        <end position="181"/>
    </location>
</feature>
<feature type="transmembrane region" description="Helical" evidence="4">
    <location>
        <begin position="102"/>
        <end position="120"/>
    </location>
</feature>
<dbReference type="Gene3D" id="1.20.1250.20">
    <property type="entry name" value="MFS general substrate transporter like domains"/>
    <property type="match status" value="2"/>
</dbReference>
<dbReference type="InterPro" id="IPR036259">
    <property type="entry name" value="MFS_trans_sf"/>
</dbReference>
<sequence length="404" mass="40202">MAGKAANLALIVVAQVMALALWFSGTAAGPGMAREAAETAPGFQALLTAAVQAGFVAGTLASAALSLPDRFDPRRVFAAAALAGAAANGLILLLPAGGTAAIAARFATGAALAGVYPVGMKLAAGWADRGDAGWVIGLVVGGLTLGSASPHLVNALGGLDWRVTLGMASLSAVAAAGLIGLTRTGPRHARAARFRPGAALALWRDRDKRLVTLGYLGHMWELYAMWAWVGLYLSASFGAWRGVAEAAGAGASLATFLVIAAGALGSVAAGWLADRLGRVRVTVGAMATSGACCLLAGPAFGAHPAVTLALCLLWGVAVVADSAQFSASLAELSEPALTGTMLTLQTCLGFALTLLTIQLMPVLVEGGGWGLAFAVLAAGPSLGCAAMLRLGRSPAAARLAGGRG</sequence>
<keyword evidence="2 4" id="KW-1133">Transmembrane helix</keyword>
<gene>
    <name evidence="6" type="ORF">EAH89_00805</name>
</gene>
<feature type="domain" description="Major facilitator superfamily (MFS) profile" evidence="5">
    <location>
        <begin position="1"/>
        <end position="395"/>
    </location>
</feature>
<dbReference type="InterPro" id="IPR020846">
    <property type="entry name" value="MFS_dom"/>
</dbReference>
<comment type="caution">
    <text evidence="6">The sequence shown here is derived from an EMBL/GenBank/DDBJ whole genome shotgun (WGS) entry which is preliminary data.</text>
</comment>
<dbReference type="OrthoDB" id="9781976at2"/>
<dbReference type="GO" id="GO:0022857">
    <property type="term" value="F:transmembrane transporter activity"/>
    <property type="evidence" value="ECO:0007669"/>
    <property type="project" value="InterPro"/>
</dbReference>
<dbReference type="RefSeq" id="WP_140880864.1">
    <property type="nucleotide sequence ID" value="NZ_RCZP01000001.1"/>
</dbReference>
<dbReference type="PANTHER" id="PTHR23521">
    <property type="entry name" value="TRANSPORTER MFS SUPERFAMILY"/>
    <property type="match status" value="1"/>
</dbReference>
<reference evidence="6 7" key="1">
    <citation type="journal article" date="2019" name="Environ. Microbiol.">
        <title>Species interactions and distinct microbial communities in high Arctic permafrost affected cryosols are associated with the CH4 and CO2 gas fluxes.</title>
        <authorList>
            <person name="Altshuler I."/>
            <person name="Hamel J."/>
            <person name="Turney S."/>
            <person name="Magnuson E."/>
            <person name="Levesque R."/>
            <person name="Greer C."/>
            <person name="Whyte L.G."/>
        </authorList>
    </citation>
    <scope>NUCLEOTIDE SEQUENCE [LARGE SCALE GENOMIC DNA]</scope>
    <source>
        <strain evidence="6 7">S9.3B</strain>
    </source>
</reference>
<feature type="transmembrane region" description="Helical" evidence="4">
    <location>
        <begin position="210"/>
        <end position="229"/>
    </location>
</feature>
<evidence type="ECO:0000256" key="1">
    <source>
        <dbReference type="ARBA" id="ARBA00022692"/>
    </source>
</evidence>
<evidence type="ECO:0000256" key="3">
    <source>
        <dbReference type="ARBA" id="ARBA00023136"/>
    </source>
</evidence>
<evidence type="ECO:0000313" key="7">
    <source>
        <dbReference type="Proteomes" id="UP000317078"/>
    </source>
</evidence>
<evidence type="ECO:0000256" key="2">
    <source>
        <dbReference type="ARBA" id="ARBA00022989"/>
    </source>
</evidence>